<reference evidence="4 5" key="2">
    <citation type="submission" date="2020-08" db="EMBL/GenBank/DDBJ databases">
        <authorList>
            <person name="Partida-Martinez L."/>
            <person name="Huntemann M."/>
            <person name="Clum A."/>
            <person name="Wang J."/>
            <person name="Palaniappan K."/>
            <person name="Ritter S."/>
            <person name="Chen I.-M."/>
            <person name="Stamatis D."/>
            <person name="Reddy T."/>
            <person name="O'Malley R."/>
            <person name="Daum C."/>
            <person name="Shapiro N."/>
            <person name="Ivanova N."/>
            <person name="Kyrpides N."/>
            <person name="Woyke T."/>
        </authorList>
    </citation>
    <scope>NUCLEOTIDE SEQUENCE [LARGE SCALE GENOMIC DNA]</scope>
    <source>
        <strain evidence="4 5">RAS26</strain>
    </source>
</reference>
<dbReference type="Pfam" id="PF13828">
    <property type="entry name" value="DUF4190"/>
    <property type="match status" value="1"/>
</dbReference>
<gene>
    <name evidence="4" type="ORF">FHR80_000974</name>
</gene>
<sequence length="152" mass="15646">MSTPNEPQDPYAAGNQPEQPSTPGSSPYPSAPQYGQGGGYPQAPQYGNAPAYGGGYGGTYPKNNLGVWALVLGLVSFFVCSIFTGIPAIIVGNKGRKAAAAGEANNAGMSLAGVILGWVSIAFFVLGLIWLFALGGLAAYMESMDQLNTSTY</sequence>
<keyword evidence="2" id="KW-0812">Transmembrane</keyword>
<dbReference type="RefSeq" id="WP_183294981.1">
    <property type="nucleotide sequence ID" value="NZ_JACHVX010000001.1"/>
</dbReference>
<comment type="caution">
    <text evidence="4">The sequence shown here is derived from an EMBL/GenBank/DDBJ whole genome shotgun (WGS) entry which is preliminary data.</text>
</comment>
<feature type="transmembrane region" description="Helical" evidence="2">
    <location>
        <begin position="65"/>
        <end position="90"/>
    </location>
</feature>
<evidence type="ECO:0000313" key="5">
    <source>
        <dbReference type="Proteomes" id="UP000518206"/>
    </source>
</evidence>
<evidence type="ECO:0000259" key="3">
    <source>
        <dbReference type="Pfam" id="PF13828"/>
    </source>
</evidence>
<accession>A0A7W4UDA1</accession>
<feature type="region of interest" description="Disordered" evidence="1">
    <location>
        <begin position="1"/>
        <end position="36"/>
    </location>
</feature>
<keyword evidence="2" id="KW-1133">Transmembrane helix</keyword>
<feature type="compositionally biased region" description="Polar residues" evidence="1">
    <location>
        <begin position="16"/>
        <end position="25"/>
    </location>
</feature>
<organism evidence="4 5">
    <name type="scientific">Cellulomonas cellasea</name>
    <dbReference type="NCBI Taxonomy" id="43670"/>
    <lineage>
        <taxon>Bacteria</taxon>
        <taxon>Bacillati</taxon>
        <taxon>Actinomycetota</taxon>
        <taxon>Actinomycetes</taxon>
        <taxon>Micrococcales</taxon>
        <taxon>Cellulomonadaceae</taxon>
        <taxon>Cellulomonas</taxon>
    </lineage>
</organism>
<keyword evidence="2" id="KW-0472">Membrane</keyword>
<evidence type="ECO:0000313" key="4">
    <source>
        <dbReference type="EMBL" id="MBB2922080.1"/>
    </source>
</evidence>
<dbReference type="EMBL" id="JACHVX010000001">
    <property type="protein sequence ID" value="MBB2922080.1"/>
    <property type="molecule type" value="Genomic_DNA"/>
</dbReference>
<dbReference type="AlphaFoldDB" id="A0A7W4UDA1"/>
<dbReference type="InterPro" id="IPR025241">
    <property type="entry name" value="DUF4190"/>
</dbReference>
<dbReference type="Proteomes" id="UP000518206">
    <property type="component" value="Unassembled WGS sequence"/>
</dbReference>
<feature type="transmembrane region" description="Helical" evidence="2">
    <location>
        <begin position="111"/>
        <end position="140"/>
    </location>
</feature>
<protein>
    <submittedName>
        <fullName evidence="4">Putative membrane protein</fullName>
    </submittedName>
</protein>
<evidence type="ECO:0000256" key="2">
    <source>
        <dbReference type="SAM" id="Phobius"/>
    </source>
</evidence>
<reference evidence="4 5" key="1">
    <citation type="submission" date="2020-08" db="EMBL/GenBank/DDBJ databases">
        <title>The Agave Microbiome: Exploring the role of microbial communities in plant adaptations to desert environments.</title>
        <authorList>
            <person name="Partida-Martinez L.P."/>
        </authorList>
    </citation>
    <scope>NUCLEOTIDE SEQUENCE [LARGE SCALE GENOMIC DNA]</scope>
    <source>
        <strain evidence="4 5">RAS26</strain>
    </source>
</reference>
<name>A0A7W4UDA1_9CELL</name>
<proteinExistence type="predicted"/>
<evidence type="ECO:0000256" key="1">
    <source>
        <dbReference type="SAM" id="MobiDB-lite"/>
    </source>
</evidence>
<feature type="domain" description="DUF4190" evidence="3">
    <location>
        <begin position="65"/>
        <end position="126"/>
    </location>
</feature>